<evidence type="ECO:0000313" key="9">
    <source>
        <dbReference type="EMBL" id="AIY65909.1"/>
    </source>
</evidence>
<dbReference type="HOGENOM" id="CLU_073981_2_1_6"/>
<accession>A0A0A7EH09</accession>
<dbReference type="PANTHER" id="PTHR20982">
    <property type="entry name" value="RIBOSOME RECYCLING FACTOR"/>
    <property type="match status" value="1"/>
</dbReference>
<dbReference type="Pfam" id="PF01765">
    <property type="entry name" value="RRF"/>
    <property type="match status" value="1"/>
</dbReference>
<evidence type="ECO:0000256" key="2">
    <source>
        <dbReference type="ARBA" id="ARBA00005912"/>
    </source>
</evidence>
<reference evidence="9 10" key="1">
    <citation type="submission" date="2014-11" db="EMBL/GenBank/DDBJ databases">
        <title>Complete Genome Sequence of Pseudoalteromonas sp. Strain OCN003 Isolated from Kaneohe Bay, Oahu, Hawaii.</title>
        <authorList>
            <person name="Beurmann S."/>
            <person name="Videau P."/>
            <person name="Ushijima B."/>
            <person name="Smith A.M."/>
            <person name="Aeby G.S."/>
            <person name="Callahan S.M."/>
            <person name="Belcaid M."/>
        </authorList>
    </citation>
    <scope>NUCLEOTIDE SEQUENCE [LARGE SCALE GENOMIC DNA]</scope>
    <source>
        <strain evidence="9 10">OCN003</strain>
    </source>
</reference>
<evidence type="ECO:0000256" key="3">
    <source>
        <dbReference type="ARBA" id="ARBA00022490"/>
    </source>
</evidence>
<name>A0A0A7EH09_9GAMM</name>
<dbReference type="Gene3D" id="1.10.132.20">
    <property type="entry name" value="Ribosome-recycling factor"/>
    <property type="match status" value="1"/>
</dbReference>
<dbReference type="OrthoDB" id="9804006at2"/>
<evidence type="ECO:0000256" key="6">
    <source>
        <dbReference type="HAMAP-Rule" id="MF_00040"/>
    </source>
</evidence>
<comment type="similarity">
    <text evidence="2 6">Belongs to the RRF family.</text>
</comment>
<dbReference type="HAMAP" id="MF_00040">
    <property type="entry name" value="RRF"/>
    <property type="match status" value="1"/>
</dbReference>
<keyword evidence="4 6" id="KW-0648">Protein biosynthesis</keyword>
<feature type="domain" description="Ribosome recycling factor" evidence="8">
    <location>
        <begin position="22"/>
        <end position="183"/>
    </location>
</feature>
<evidence type="ECO:0000256" key="4">
    <source>
        <dbReference type="ARBA" id="ARBA00022917"/>
    </source>
</evidence>
<keyword evidence="3 6" id="KW-0963">Cytoplasm</keyword>
<comment type="function">
    <text evidence="5 6">Responsible for the release of ribosomes from messenger RNA at the termination of protein biosynthesis. May increase the efficiency of translation by recycling ribosomes from one round of translation to another.</text>
</comment>
<dbReference type="PANTHER" id="PTHR20982:SF3">
    <property type="entry name" value="MITOCHONDRIAL RIBOSOME RECYCLING FACTOR PSEUDO 1"/>
    <property type="match status" value="1"/>
</dbReference>
<sequence length="185" mass="20541">MIKEIQQHAAERMQKSVDALGSQLSKIRTGRAHPSLLDGIQVSYYGADTPLNQVGNVTIEDNRTLAITVFDKTLTQAVEKAIMASDLGLNPMSAGTVIRVPLPPLTEERRKSLIKIVRGEVESGRVAVRNIRRDANSDVKALLKDKEISEDEARQSDDEIQKLTDKFIKEMDTILSAKEAELMEI</sequence>
<dbReference type="InterPro" id="IPR002661">
    <property type="entry name" value="Ribosome_recyc_fac"/>
</dbReference>
<gene>
    <name evidence="6 9" type="primary">frr</name>
    <name evidence="9" type="ORF">OM33_12810</name>
</gene>
<dbReference type="RefSeq" id="WP_038642251.1">
    <property type="nucleotide sequence ID" value="NZ_CP009888.1"/>
</dbReference>
<keyword evidence="7" id="KW-0175">Coiled coil</keyword>
<protein>
    <recommendedName>
        <fullName evidence="6">Ribosome-recycling factor</fullName>
        <shortName evidence="6">RRF</shortName>
    </recommendedName>
    <alternativeName>
        <fullName evidence="6">Ribosome-releasing factor</fullName>
    </alternativeName>
</protein>
<evidence type="ECO:0000256" key="5">
    <source>
        <dbReference type="ARBA" id="ARBA00025050"/>
    </source>
</evidence>
<dbReference type="Gene3D" id="3.30.1360.40">
    <property type="match status" value="1"/>
</dbReference>
<dbReference type="GO" id="GO:0005829">
    <property type="term" value="C:cytosol"/>
    <property type="evidence" value="ECO:0007669"/>
    <property type="project" value="GOC"/>
</dbReference>
<dbReference type="GO" id="GO:0002184">
    <property type="term" value="P:cytoplasmic translational termination"/>
    <property type="evidence" value="ECO:0007669"/>
    <property type="project" value="TreeGrafter"/>
</dbReference>
<dbReference type="EMBL" id="CP009888">
    <property type="protein sequence ID" value="AIY65909.1"/>
    <property type="molecule type" value="Genomic_DNA"/>
</dbReference>
<keyword evidence="10" id="KW-1185">Reference proteome</keyword>
<dbReference type="FunFam" id="1.10.132.20:FF:000001">
    <property type="entry name" value="Ribosome-recycling factor"/>
    <property type="match status" value="1"/>
</dbReference>
<dbReference type="AlphaFoldDB" id="A0A0A7EH09"/>
<dbReference type="InterPro" id="IPR023584">
    <property type="entry name" value="Ribosome_recyc_fac_dom"/>
</dbReference>
<dbReference type="SUPFAM" id="SSF55194">
    <property type="entry name" value="Ribosome recycling factor, RRF"/>
    <property type="match status" value="1"/>
</dbReference>
<evidence type="ECO:0000313" key="10">
    <source>
        <dbReference type="Proteomes" id="UP000030341"/>
    </source>
</evidence>
<dbReference type="KEGG" id="pseo:OM33_12810"/>
<proteinExistence type="inferred from homology"/>
<dbReference type="CDD" id="cd00520">
    <property type="entry name" value="RRF"/>
    <property type="match status" value="1"/>
</dbReference>
<dbReference type="NCBIfam" id="TIGR00496">
    <property type="entry name" value="frr"/>
    <property type="match status" value="1"/>
</dbReference>
<dbReference type="eggNOG" id="COG0233">
    <property type="taxonomic scope" value="Bacteria"/>
</dbReference>
<organism evidence="9 10">
    <name type="scientific">Pseudoalteromonas piratica</name>
    <dbReference type="NCBI Taxonomy" id="1348114"/>
    <lineage>
        <taxon>Bacteria</taxon>
        <taxon>Pseudomonadati</taxon>
        <taxon>Pseudomonadota</taxon>
        <taxon>Gammaproteobacteria</taxon>
        <taxon>Alteromonadales</taxon>
        <taxon>Pseudoalteromonadaceae</taxon>
        <taxon>Pseudoalteromonas</taxon>
    </lineage>
</organism>
<comment type="subcellular location">
    <subcellularLocation>
        <location evidence="1 6">Cytoplasm</location>
    </subcellularLocation>
</comment>
<dbReference type="InterPro" id="IPR036191">
    <property type="entry name" value="RRF_sf"/>
</dbReference>
<dbReference type="FunFam" id="3.30.1360.40:FF:000001">
    <property type="entry name" value="Ribosome-recycling factor"/>
    <property type="match status" value="1"/>
</dbReference>
<dbReference type="GO" id="GO:0043023">
    <property type="term" value="F:ribosomal large subunit binding"/>
    <property type="evidence" value="ECO:0007669"/>
    <property type="project" value="TreeGrafter"/>
</dbReference>
<evidence type="ECO:0000256" key="7">
    <source>
        <dbReference type="SAM" id="Coils"/>
    </source>
</evidence>
<evidence type="ECO:0000256" key="1">
    <source>
        <dbReference type="ARBA" id="ARBA00004496"/>
    </source>
</evidence>
<feature type="coiled-coil region" evidence="7">
    <location>
        <begin position="132"/>
        <end position="166"/>
    </location>
</feature>
<dbReference type="Proteomes" id="UP000030341">
    <property type="component" value="Chromosome 1"/>
</dbReference>
<evidence type="ECO:0000259" key="8">
    <source>
        <dbReference type="Pfam" id="PF01765"/>
    </source>
</evidence>
<dbReference type="STRING" id="1348114.OM33_12810"/>